<dbReference type="EMBL" id="ML120544">
    <property type="protein sequence ID" value="RPA90047.1"/>
    <property type="molecule type" value="Genomic_DNA"/>
</dbReference>
<evidence type="ECO:0000259" key="1">
    <source>
        <dbReference type="Pfam" id="PF03184"/>
    </source>
</evidence>
<feature type="domain" description="DDE-1" evidence="1">
    <location>
        <begin position="41"/>
        <end position="154"/>
    </location>
</feature>
<organism evidence="2 3">
    <name type="scientific">Choiromyces venosus 120613-1</name>
    <dbReference type="NCBI Taxonomy" id="1336337"/>
    <lineage>
        <taxon>Eukaryota</taxon>
        <taxon>Fungi</taxon>
        <taxon>Dikarya</taxon>
        <taxon>Ascomycota</taxon>
        <taxon>Pezizomycotina</taxon>
        <taxon>Pezizomycetes</taxon>
        <taxon>Pezizales</taxon>
        <taxon>Tuberaceae</taxon>
        <taxon>Choiromyces</taxon>
    </lineage>
</organism>
<dbReference type="STRING" id="1336337.A0A3N4IYJ7"/>
<dbReference type="AlphaFoldDB" id="A0A3N4IYJ7"/>
<evidence type="ECO:0000313" key="3">
    <source>
        <dbReference type="Proteomes" id="UP000276215"/>
    </source>
</evidence>
<keyword evidence="3" id="KW-1185">Reference proteome</keyword>
<accession>A0A3N4IYJ7</accession>
<evidence type="ECO:0000313" key="2">
    <source>
        <dbReference type="EMBL" id="RPA90047.1"/>
    </source>
</evidence>
<proteinExistence type="predicted"/>
<reference evidence="2 3" key="1">
    <citation type="journal article" date="2018" name="Nat. Ecol. Evol.">
        <title>Pezizomycetes genomes reveal the molecular basis of ectomycorrhizal truffle lifestyle.</title>
        <authorList>
            <person name="Murat C."/>
            <person name="Payen T."/>
            <person name="Noel B."/>
            <person name="Kuo A."/>
            <person name="Morin E."/>
            <person name="Chen J."/>
            <person name="Kohler A."/>
            <person name="Krizsan K."/>
            <person name="Balestrini R."/>
            <person name="Da Silva C."/>
            <person name="Montanini B."/>
            <person name="Hainaut M."/>
            <person name="Levati E."/>
            <person name="Barry K.W."/>
            <person name="Belfiori B."/>
            <person name="Cichocki N."/>
            <person name="Clum A."/>
            <person name="Dockter R.B."/>
            <person name="Fauchery L."/>
            <person name="Guy J."/>
            <person name="Iotti M."/>
            <person name="Le Tacon F."/>
            <person name="Lindquist E.A."/>
            <person name="Lipzen A."/>
            <person name="Malagnac F."/>
            <person name="Mello A."/>
            <person name="Molinier V."/>
            <person name="Miyauchi S."/>
            <person name="Poulain J."/>
            <person name="Riccioni C."/>
            <person name="Rubini A."/>
            <person name="Sitrit Y."/>
            <person name="Splivallo R."/>
            <person name="Traeger S."/>
            <person name="Wang M."/>
            <person name="Zifcakova L."/>
            <person name="Wipf D."/>
            <person name="Zambonelli A."/>
            <person name="Paolocci F."/>
            <person name="Nowrousian M."/>
            <person name="Ottonello S."/>
            <person name="Baldrian P."/>
            <person name="Spatafora J.W."/>
            <person name="Henrissat B."/>
            <person name="Nagy L.G."/>
            <person name="Aury J.M."/>
            <person name="Wincker P."/>
            <person name="Grigoriev I.V."/>
            <person name="Bonfante P."/>
            <person name="Martin F.M."/>
        </authorList>
    </citation>
    <scope>NUCLEOTIDE SEQUENCE [LARGE SCALE GENOMIC DNA]</scope>
    <source>
        <strain evidence="2 3">120613-1</strain>
    </source>
</reference>
<dbReference type="Pfam" id="PF03184">
    <property type="entry name" value="DDE_1"/>
    <property type="match status" value="1"/>
</dbReference>
<sequence length="156" mass="17626">MDESGVRIVCPTGEIIVVPTEVKELYTARLENWKSLTIIEVICADGTPPSPPVIICPGEKIMESWIHENLTGAEVITVSPTGYTNENITLAWLDHFIKHIEAGPDKHYHMLLVDGHITHCQNDFIIKYHENHIIPFEFLSHLTHVLQPLNVVVFCP</sequence>
<gene>
    <name evidence="2" type="ORF">L873DRAFT_1719629</name>
</gene>
<dbReference type="Proteomes" id="UP000276215">
    <property type="component" value="Unassembled WGS sequence"/>
</dbReference>
<dbReference type="OrthoDB" id="3562866at2759"/>
<protein>
    <recommendedName>
        <fullName evidence="1">DDE-1 domain-containing protein</fullName>
    </recommendedName>
</protein>
<name>A0A3N4IYJ7_9PEZI</name>
<dbReference type="GO" id="GO:0003676">
    <property type="term" value="F:nucleic acid binding"/>
    <property type="evidence" value="ECO:0007669"/>
    <property type="project" value="InterPro"/>
</dbReference>
<dbReference type="InterPro" id="IPR004875">
    <property type="entry name" value="DDE_SF_endonuclease_dom"/>
</dbReference>